<gene>
    <name evidence="1" type="ORF">NPIL_151141</name>
</gene>
<evidence type="ECO:0000313" key="1">
    <source>
        <dbReference type="EMBL" id="GFU20119.1"/>
    </source>
</evidence>
<proteinExistence type="predicted"/>
<reference evidence="1" key="1">
    <citation type="submission" date="2020-08" db="EMBL/GenBank/DDBJ databases">
        <title>Multicomponent nature underlies the extraordinary mechanical properties of spider dragline silk.</title>
        <authorList>
            <person name="Kono N."/>
            <person name="Nakamura H."/>
            <person name="Mori M."/>
            <person name="Yoshida Y."/>
            <person name="Ohtoshi R."/>
            <person name="Malay A.D."/>
            <person name="Moran D.A.P."/>
            <person name="Tomita M."/>
            <person name="Numata K."/>
            <person name="Arakawa K."/>
        </authorList>
    </citation>
    <scope>NUCLEOTIDE SEQUENCE</scope>
</reference>
<sequence length="105" mass="11862">MLVYAAILLKAAKPLRKSKLLHRCRHKAAVPCAVRQRGFTKLKRLHTFAKHAKLQLCRTTLYVCRKPPLCCFHCPYRSSTNKLASALPSCRSRQQSFLGCAALLP</sequence>
<dbReference type="EMBL" id="BMAW01031215">
    <property type="protein sequence ID" value="GFU20119.1"/>
    <property type="molecule type" value="Genomic_DNA"/>
</dbReference>
<keyword evidence="2" id="KW-1185">Reference proteome</keyword>
<dbReference type="AlphaFoldDB" id="A0A8X6QD25"/>
<comment type="caution">
    <text evidence="1">The sequence shown here is derived from an EMBL/GenBank/DDBJ whole genome shotgun (WGS) entry which is preliminary data.</text>
</comment>
<organism evidence="1 2">
    <name type="scientific">Nephila pilipes</name>
    <name type="common">Giant wood spider</name>
    <name type="synonym">Nephila maculata</name>
    <dbReference type="NCBI Taxonomy" id="299642"/>
    <lineage>
        <taxon>Eukaryota</taxon>
        <taxon>Metazoa</taxon>
        <taxon>Ecdysozoa</taxon>
        <taxon>Arthropoda</taxon>
        <taxon>Chelicerata</taxon>
        <taxon>Arachnida</taxon>
        <taxon>Araneae</taxon>
        <taxon>Araneomorphae</taxon>
        <taxon>Entelegynae</taxon>
        <taxon>Araneoidea</taxon>
        <taxon>Nephilidae</taxon>
        <taxon>Nephila</taxon>
    </lineage>
</organism>
<dbReference type="Proteomes" id="UP000887013">
    <property type="component" value="Unassembled WGS sequence"/>
</dbReference>
<accession>A0A8X6QD25</accession>
<name>A0A8X6QD25_NEPPI</name>
<evidence type="ECO:0000313" key="2">
    <source>
        <dbReference type="Proteomes" id="UP000887013"/>
    </source>
</evidence>
<protein>
    <submittedName>
        <fullName evidence="1">Uncharacterized protein</fullName>
    </submittedName>
</protein>